<feature type="chain" id="PRO_5008529150" description="Bacterial Ig-like domain-containing protein" evidence="1">
    <location>
        <begin position="21"/>
        <end position="158"/>
    </location>
</feature>
<gene>
    <name evidence="3" type="ORF">I858_014460</name>
</gene>
<dbReference type="PROSITE" id="PS51257">
    <property type="entry name" value="PROKAR_LIPOPROTEIN"/>
    <property type="match status" value="1"/>
</dbReference>
<dbReference type="InterPro" id="IPR046878">
    <property type="entry name" value="Big_14"/>
</dbReference>
<dbReference type="STRING" id="1302659.I858_014460"/>
<dbReference type="OrthoDB" id="2389505at2"/>
<feature type="domain" description="Bacterial Ig-like" evidence="2">
    <location>
        <begin position="39"/>
        <end position="142"/>
    </location>
</feature>
<organism evidence="3 4">
    <name type="scientific">Planococcus versutus</name>
    <dbReference type="NCBI Taxonomy" id="1302659"/>
    <lineage>
        <taxon>Bacteria</taxon>
        <taxon>Bacillati</taxon>
        <taxon>Bacillota</taxon>
        <taxon>Bacilli</taxon>
        <taxon>Bacillales</taxon>
        <taxon>Caryophanaceae</taxon>
        <taxon>Planococcus</taxon>
    </lineage>
</organism>
<evidence type="ECO:0000313" key="4">
    <source>
        <dbReference type="Proteomes" id="UP000053354"/>
    </source>
</evidence>
<evidence type="ECO:0000256" key="1">
    <source>
        <dbReference type="SAM" id="SignalP"/>
    </source>
</evidence>
<protein>
    <recommendedName>
        <fullName evidence="2">Bacterial Ig-like domain-containing protein</fullName>
    </recommendedName>
</protein>
<feature type="signal peptide" evidence="1">
    <location>
        <begin position="1"/>
        <end position="20"/>
    </location>
</feature>
<keyword evidence="1" id="KW-0732">Signal</keyword>
<dbReference type="Pfam" id="PF20251">
    <property type="entry name" value="Big_14"/>
    <property type="match status" value="1"/>
</dbReference>
<evidence type="ECO:0000313" key="3">
    <source>
        <dbReference type="EMBL" id="ANU28191.1"/>
    </source>
</evidence>
<name>A0A1B1S4S0_9BACL</name>
<dbReference type="KEGG" id="pll:I858_014460"/>
<dbReference type="RefSeq" id="WP_065524559.1">
    <property type="nucleotide sequence ID" value="NZ_CP016540.2"/>
</dbReference>
<sequence length="158" mass="17605">MLKMIALVISAFVLASCNTASPMSSLSEPSPEQQLLSTKEGLSLVLEKDNYTESPLVIATTITNDSIRDYGFGDYFYIEINKEGKWYILTHSDAVFINNPQLNDFGHVLAAGEKVDMHFSIEDLGIELAPGEYRLVKTFLAQQQPYYEISIAVPFSVD</sequence>
<keyword evidence="4" id="KW-1185">Reference proteome</keyword>
<accession>A0A1B1S4S0</accession>
<dbReference type="Proteomes" id="UP000053354">
    <property type="component" value="Chromosome"/>
</dbReference>
<reference evidence="3" key="1">
    <citation type="submission" date="2016-10" db="EMBL/GenBank/DDBJ databases">
        <authorList>
            <person name="See-Too W.S."/>
        </authorList>
    </citation>
    <scope>NUCLEOTIDE SEQUENCE</scope>
    <source>
        <strain evidence="3">L10.15</strain>
    </source>
</reference>
<evidence type="ECO:0000259" key="2">
    <source>
        <dbReference type="Pfam" id="PF20251"/>
    </source>
</evidence>
<proteinExistence type="predicted"/>
<dbReference type="AlphaFoldDB" id="A0A1B1S4S0"/>
<dbReference type="EMBL" id="CP016540">
    <property type="protein sequence ID" value="ANU28191.1"/>
    <property type="molecule type" value="Genomic_DNA"/>
</dbReference>